<dbReference type="EMBL" id="AAXG02000027">
    <property type="protein sequence ID" value="EDM99304.1"/>
    <property type="molecule type" value="Genomic_DNA"/>
</dbReference>
<organism evidence="2 3">
    <name type="scientific">Pseudoflavonifractor capillosus ATCC 29799</name>
    <dbReference type="NCBI Taxonomy" id="411467"/>
    <lineage>
        <taxon>Bacteria</taxon>
        <taxon>Bacillati</taxon>
        <taxon>Bacillota</taxon>
        <taxon>Clostridia</taxon>
        <taxon>Eubacteriales</taxon>
        <taxon>Oscillospiraceae</taxon>
        <taxon>Pseudoflavonifractor</taxon>
    </lineage>
</organism>
<sequence>MSYRANGSQQLSIFDRSLRLTRRERSFLEKSWAKVFSDEIFPAIDEERFRVLYSQNASRPNTPVNIIVGALIIKELFALSDDEIVENLMLDIHYQYALHTTSYEEQPLSDKSFVPFSETLL</sequence>
<comment type="caution">
    <text evidence="2">The sequence shown here is derived from an EMBL/GenBank/DDBJ whole genome shotgun (WGS) entry which is preliminary data.</text>
</comment>
<dbReference type="InterPro" id="IPR008490">
    <property type="entry name" value="Transposase_InsH_N"/>
</dbReference>
<dbReference type="AlphaFoldDB" id="A6NXA9"/>
<dbReference type="eggNOG" id="COG3039">
    <property type="taxonomic scope" value="Bacteria"/>
</dbReference>
<feature type="domain" description="Transposase InsH N-terminal" evidence="1">
    <location>
        <begin position="36"/>
        <end position="116"/>
    </location>
</feature>
<dbReference type="OrthoDB" id="9789070at2"/>
<protein>
    <recommendedName>
        <fullName evidence="1">Transposase InsH N-terminal domain-containing protein</fullName>
    </recommendedName>
</protein>
<keyword evidence="3" id="KW-1185">Reference proteome</keyword>
<proteinExistence type="predicted"/>
<evidence type="ECO:0000313" key="2">
    <source>
        <dbReference type="EMBL" id="EDM99304.1"/>
    </source>
</evidence>
<gene>
    <name evidence="2" type="ORF">BACCAP_02855</name>
</gene>
<dbReference type="Pfam" id="PF05598">
    <property type="entry name" value="DUF772"/>
    <property type="match status" value="1"/>
</dbReference>
<dbReference type="STRING" id="411467.BACCAP_02855"/>
<reference evidence="2 3" key="1">
    <citation type="submission" date="2007-04" db="EMBL/GenBank/DDBJ databases">
        <authorList>
            <person name="Fulton L."/>
            <person name="Clifton S."/>
            <person name="Fulton B."/>
            <person name="Xu J."/>
            <person name="Minx P."/>
            <person name="Pepin K.H."/>
            <person name="Johnson M."/>
            <person name="Thiruvilangam P."/>
            <person name="Bhonagiri V."/>
            <person name="Nash W.E."/>
            <person name="Mardis E.R."/>
            <person name="Wilson R.K."/>
        </authorList>
    </citation>
    <scope>NUCLEOTIDE SEQUENCE [LARGE SCALE GENOMIC DNA]</scope>
    <source>
        <strain evidence="2 3">ATCC 29799</strain>
    </source>
</reference>
<evidence type="ECO:0000259" key="1">
    <source>
        <dbReference type="Pfam" id="PF05598"/>
    </source>
</evidence>
<name>A6NXA9_9FIRM</name>
<dbReference type="Proteomes" id="UP000003639">
    <property type="component" value="Unassembled WGS sequence"/>
</dbReference>
<accession>A6NXA9</accession>
<reference evidence="2 3" key="2">
    <citation type="submission" date="2007-06" db="EMBL/GenBank/DDBJ databases">
        <title>Draft genome sequence of Pseudoflavonifractor capillosus ATCC 29799.</title>
        <authorList>
            <person name="Sudarsanam P."/>
            <person name="Ley R."/>
            <person name="Guruge J."/>
            <person name="Turnbaugh P.J."/>
            <person name="Mahowald M."/>
            <person name="Liep D."/>
            <person name="Gordon J."/>
        </authorList>
    </citation>
    <scope>NUCLEOTIDE SEQUENCE [LARGE SCALE GENOMIC DNA]</scope>
    <source>
        <strain evidence="2 3">ATCC 29799</strain>
    </source>
</reference>
<evidence type="ECO:0000313" key="3">
    <source>
        <dbReference type="Proteomes" id="UP000003639"/>
    </source>
</evidence>